<evidence type="ECO:0000313" key="1">
    <source>
        <dbReference type="EMBL" id="TCS93771.1"/>
    </source>
</evidence>
<gene>
    <name evidence="1" type="ORF">EDC25_12526</name>
</gene>
<accession>A0A4R3L2B1</accession>
<comment type="caution">
    <text evidence="1">The sequence shown here is derived from an EMBL/GenBank/DDBJ whole genome shotgun (WGS) entry which is preliminary data.</text>
</comment>
<proteinExistence type="predicted"/>
<dbReference type="AlphaFoldDB" id="A0A4R3L2B1"/>
<organism evidence="1 2">
    <name type="scientific">Pseudofulvimonas gallinarii</name>
    <dbReference type="NCBI Taxonomy" id="634155"/>
    <lineage>
        <taxon>Bacteria</taxon>
        <taxon>Pseudomonadati</taxon>
        <taxon>Pseudomonadota</taxon>
        <taxon>Gammaproteobacteria</taxon>
        <taxon>Lysobacterales</taxon>
        <taxon>Rhodanobacteraceae</taxon>
        <taxon>Pseudofulvimonas</taxon>
    </lineage>
</organism>
<dbReference type="EMBL" id="SMAF01000025">
    <property type="protein sequence ID" value="TCS93771.1"/>
    <property type="molecule type" value="Genomic_DNA"/>
</dbReference>
<evidence type="ECO:0000313" key="2">
    <source>
        <dbReference type="Proteomes" id="UP000294599"/>
    </source>
</evidence>
<protein>
    <submittedName>
        <fullName evidence="1">Uncharacterized protein</fullName>
    </submittedName>
</protein>
<sequence length="35" mass="4136">MRGCEVLADRKVLRLPSSGRNGVYAYKPRSRRMRR</sequence>
<dbReference type="Proteomes" id="UP000294599">
    <property type="component" value="Unassembled WGS sequence"/>
</dbReference>
<reference evidence="1 2" key="1">
    <citation type="submission" date="2019-03" db="EMBL/GenBank/DDBJ databases">
        <title>Genomic Encyclopedia of Type Strains, Phase IV (KMG-IV): sequencing the most valuable type-strain genomes for metagenomic binning, comparative biology and taxonomic classification.</title>
        <authorList>
            <person name="Goeker M."/>
        </authorList>
    </citation>
    <scope>NUCLEOTIDE SEQUENCE [LARGE SCALE GENOMIC DNA]</scope>
    <source>
        <strain evidence="1 2">DSM 21944</strain>
    </source>
</reference>
<keyword evidence="2" id="KW-1185">Reference proteome</keyword>
<name>A0A4R3L2B1_9GAMM</name>